<evidence type="ECO:0000313" key="2">
    <source>
        <dbReference type="EMBL" id="VFB15343.1"/>
    </source>
</evidence>
<dbReference type="AlphaFoldDB" id="A0A449I7C9"/>
<dbReference type="Proteomes" id="UP000295600">
    <property type="component" value="Unassembled WGS sequence"/>
</dbReference>
<reference evidence="1 3" key="2">
    <citation type="submission" date="2019-03" db="EMBL/GenBank/DDBJ databases">
        <title>Genomic Encyclopedia of Type Strains, Phase IV (KMG-IV): sequencing the most valuable type-strain genomes for metagenomic binning, comparative biology and taxonomic classification.</title>
        <authorList>
            <person name="Goeker M."/>
        </authorList>
    </citation>
    <scope>NUCLEOTIDE SEQUENCE [LARGE SCALE GENOMIC DNA]</scope>
    <source>
        <strain evidence="1 3">DSM 23917</strain>
    </source>
</reference>
<accession>A0A449I7C9</accession>
<proteinExistence type="predicted"/>
<dbReference type="Proteomes" id="UP000396835">
    <property type="component" value="Unassembled WGS sequence"/>
</dbReference>
<gene>
    <name evidence="1" type="ORF">EV202_10723</name>
    <name evidence="2" type="ORF">NCTC7812_02931</name>
</gene>
<dbReference type="EMBL" id="CAACYH010000007">
    <property type="protein sequence ID" value="VFB15343.1"/>
    <property type="molecule type" value="Genomic_DNA"/>
</dbReference>
<evidence type="ECO:0000313" key="3">
    <source>
        <dbReference type="Proteomes" id="UP000295600"/>
    </source>
</evidence>
<reference evidence="2 4" key="1">
    <citation type="submission" date="2019-02" db="EMBL/GenBank/DDBJ databases">
        <authorList>
            <consortium name="Pathogen Informatics"/>
        </authorList>
    </citation>
    <scope>NUCLEOTIDE SEQUENCE [LARGE SCALE GENOMIC DNA]</scope>
    <source>
        <strain evidence="2 4">3012STDY7078512</strain>
    </source>
</reference>
<protein>
    <submittedName>
        <fullName evidence="2">Uncharacterized protein</fullName>
    </submittedName>
</protein>
<sequence length="42" mass="4993">MSLSAVASFATFAKSELETHYLSKYTKQWKRRNYTLRLCNFT</sequence>
<evidence type="ECO:0000313" key="1">
    <source>
        <dbReference type="EMBL" id="TCO93214.1"/>
    </source>
</evidence>
<evidence type="ECO:0000313" key="4">
    <source>
        <dbReference type="Proteomes" id="UP000396835"/>
    </source>
</evidence>
<dbReference type="EMBL" id="SLXB01000007">
    <property type="protein sequence ID" value="TCO93214.1"/>
    <property type="molecule type" value="Genomic_DNA"/>
</dbReference>
<organism evidence="2 4">
    <name type="scientific">Prevotella heparinolytica</name>
    <dbReference type="NCBI Taxonomy" id="28113"/>
    <lineage>
        <taxon>Bacteria</taxon>
        <taxon>Pseudomonadati</taxon>
        <taxon>Bacteroidota</taxon>
        <taxon>Bacteroidia</taxon>
        <taxon>Bacteroidales</taxon>
        <taxon>Bacteroidaceae</taxon>
        <taxon>Bacteroides</taxon>
    </lineage>
</organism>
<name>A0A449I7C9_9BACE</name>